<protein>
    <submittedName>
        <fullName evidence="2">Uncharacterized protein</fullName>
    </submittedName>
</protein>
<dbReference type="AlphaFoldDB" id="A0A6A4H7S4"/>
<dbReference type="Proteomes" id="UP000799118">
    <property type="component" value="Unassembled WGS sequence"/>
</dbReference>
<feature type="transmembrane region" description="Helical" evidence="1">
    <location>
        <begin position="83"/>
        <end position="100"/>
    </location>
</feature>
<keyword evidence="3" id="KW-1185">Reference proteome</keyword>
<name>A0A6A4H7S4_9AGAR</name>
<evidence type="ECO:0000256" key="1">
    <source>
        <dbReference type="SAM" id="Phobius"/>
    </source>
</evidence>
<accession>A0A6A4H7S4</accession>
<keyword evidence="1" id="KW-1133">Transmembrane helix</keyword>
<dbReference type="EMBL" id="ML769573">
    <property type="protein sequence ID" value="KAE9393384.1"/>
    <property type="molecule type" value="Genomic_DNA"/>
</dbReference>
<keyword evidence="1" id="KW-0472">Membrane</keyword>
<dbReference type="OrthoDB" id="3058940at2759"/>
<keyword evidence="1" id="KW-0812">Transmembrane</keyword>
<reference evidence="2" key="1">
    <citation type="journal article" date="2019" name="Environ. Microbiol.">
        <title>Fungal ecological strategies reflected in gene transcription - a case study of two litter decomposers.</title>
        <authorList>
            <person name="Barbi F."/>
            <person name="Kohler A."/>
            <person name="Barry K."/>
            <person name="Baskaran P."/>
            <person name="Daum C."/>
            <person name="Fauchery L."/>
            <person name="Ihrmark K."/>
            <person name="Kuo A."/>
            <person name="LaButti K."/>
            <person name="Lipzen A."/>
            <person name="Morin E."/>
            <person name="Grigoriev I.V."/>
            <person name="Henrissat B."/>
            <person name="Lindahl B."/>
            <person name="Martin F."/>
        </authorList>
    </citation>
    <scope>NUCLEOTIDE SEQUENCE</scope>
    <source>
        <strain evidence="2">JB14</strain>
    </source>
</reference>
<sequence>MDFPLSQSSSATLISKDEVSETETFCGPSTLQPLSCFLFPATSEITGFDMIHIISPEDELIEPTSTFAVAVIQGLDVGYFESWALASLHVAIVGAVYSFYRTL</sequence>
<organism evidence="2 3">
    <name type="scientific">Gymnopus androsaceus JB14</name>
    <dbReference type="NCBI Taxonomy" id="1447944"/>
    <lineage>
        <taxon>Eukaryota</taxon>
        <taxon>Fungi</taxon>
        <taxon>Dikarya</taxon>
        <taxon>Basidiomycota</taxon>
        <taxon>Agaricomycotina</taxon>
        <taxon>Agaricomycetes</taxon>
        <taxon>Agaricomycetidae</taxon>
        <taxon>Agaricales</taxon>
        <taxon>Marasmiineae</taxon>
        <taxon>Omphalotaceae</taxon>
        <taxon>Gymnopus</taxon>
    </lineage>
</organism>
<gene>
    <name evidence="2" type="ORF">BT96DRAFT_999496</name>
</gene>
<evidence type="ECO:0000313" key="3">
    <source>
        <dbReference type="Proteomes" id="UP000799118"/>
    </source>
</evidence>
<evidence type="ECO:0000313" key="2">
    <source>
        <dbReference type="EMBL" id="KAE9393384.1"/>
    </source>
</evidence>
<proteinExistence type="predicted"/>